<keyword evidence="4 9" id="KW-0812">Transmembrane</keyword>
<dbReference type="Pfam" id="PF00005">
    <property type="entry name" value="ABC_tran"/>
    <property type="match status" value="1"/>
</dbReference>
<evidence type="ECO:0000313" key="12">
    <source>
        <dbReference type="EMBL" id="QIP35095.1"/>
    </source>
</evidence>
<evidence type="ECO:0000256" key="1">
    <source>
        <dbReference type="ARBA" id="ARBA00004651"/>
    </source>
</evidence>
<dbReference type="InterPro" id="IPR003439">
    <property type="entry name" value="ABC_transporter-like_ATP-bd"/>
</dbReference>
<dbReference type="PROSITE" id="PS50929">
    <property type="entry name" value="ABC_TM1F"/>
    <property type="match status" value="1"/>
</dbReference>
<evidence type="ECO:0000259" key="11">
    <source>
        <dbReference type="PROSITE" id="PS50929"/>
    </source>
</evidence>
<dbReference type="Gene3D" id="1.20.1560.10">
    <property type="entry name" value="ABC transporter type 1, transmembrane domain"/>
    <property type="match status" value="1"/>
</dbReference>
<accession>A0A858JDW2</accession>
<dbReference type="GO" id="GO:0005886">
    <property type="term" value="C:plasma membrane"/>
    <property type="evidence" value="ECO:0007669"/>
    <property type="project" value="UniProtKB-SubCell"/>
</dbReference>
<dbReference type="Proteomes" id="UP000502533">
    <property type="component" value="Chromosome"/>
</dbReference>
<dbReference type="EMBL" id="CP050139">
    <property type="protein sequence ID" value="QIP35095.1"/>
    <property type="molecule type" value="Genomic_DNA"/>
</dbReference>
<comment type="subcellular location">
    <subcellularLocation>
        <location evidence="1">Cell membrane</location>
        <topology evidence="1">Multi-pass membrane protein</topology>
    </subcellularLocation>
</comment>
<dbReference type="PANTHER" id="PTHR43394:SF1">
    <property type="entry name" value="ATP-BINDING CASSETTE SUB-FAMILY B MEMBER 10, MITOCHONDRIAL"/>
    <property type="match status" value="1"/>
</dbReference>
<dbReference type="InterPro" id="IPR003593">
    <property type="entry name" value="AAA+_ATPase"/>
</dbReference>
<dbReference type="SUPFAM" id="SSF90123">
    <property type="entry name" value="ABC transporter transmembrane region"/>
    <property type="match status" value="1"/>
</dbReference>
<evidence type="ECO:0000313" key="13">
    <source>
        <dbReference type="Proteomes" id="UP000502533"/>
    </source>
</evidence>
<dbReference type="InterPro" id="IPR027417">
    <property type="entry name" value="P-loop_NTPase"/>
</dbReference>
<keyword evidence="13" id="KW-1185">Reference proteome</keyword>
<sequence>MAEQSGEFVTQATPSPVRPPWRARLANRFGVYANVPRMFRQIWRCSPALTLGGITLRLVQAVQPSLALYVGKLIVDEVIHLGSQSTPPASLLAWSLHGPASRLEGWIALEFMLIILSDLTARATTLVDGLLNERYINDVSLSLMGHAATLDLQQFESSELQDLLERARRQASGRNNLLVQLFNIAEIGLTALTLAAGVMAFAPWMVLLLVLALLPATAGEAHFNAEGYRLLRARTAERREMDYLRHIGSTAEHAKELRLFGLGGFLVGRFRAAAATVMAQNRRLALRRFVWSGVFGAIGSVAYYAVYIVIVWDTVRGRFSVGDLTFLSGSFLRLHTILSRLLMAITQTASQAQYLDDFFAFLDLRPAIAPAATTIPFPSPIRQGIRFEKVGFRYPGTDRWALRNLDLTIGAGETVALVGENGAGKTTIVKLLTRLYEPDEGQITVDGISLSDMDPADLHAHIGVIFQDFVRYSLTAAENIAVGRIEALSDTARIRAAAREGLADGVVGRLPLGYDQPLGKQLARGRELSGGEWQKIAISRAYMRDADLLILDEPTSALDARAEADVFERLRALRQGRAALVISHRFSTVRTADRIVVLEHGRVLETGSHAQLVANGGRYAELFALQAAGYR</sequence>
<dbReference type="PROSITE" id="PS50893">
    <property type="entry name" value="ABC_TRANSPORTER_2"/>
    <property type="match status" value="1"/>
</dbReference>
<gene>
    <name evidence="12" type="ORF">GWK63_06055</name>
</gene>
<dbReference type="SMART" id="SM00382">
    <property type="entry name" value="AAA"/>
    <property type="match status" value="1"/>
</dbReference>
<feature type="transmembrane region" description="Helical" evidence="9">
    <location>
        <begin position="289"/>
        <end position="312"/>
    </location>
</feature>
<dbReference type="InterPro" id="IPR017871">
    <property type="entry name" value="ABC_transporter-like_CS"/>
</dbReference>
<dbReference type="GO" id="GO:0016887">
    <property type="term" value="F:ATP hydrolysis activity"/>
    <property type="evidence" value="ECO:0007669"/>
    <property type="project" value="InterPro"/>
</dbReference>
<reference evidence="12 13" key="1">
    <citation type="submission" date="2020-03" db="EMBL/GenBank/DDBJ databases">
        <title>Isolation of cellulose-producing strains, genome characterization and application of the synthesized cellulose films as an economical and sustainable material for piezoelectric sensor construction.</title>
        <authorList>
            <person name="Mangayil R.K."/>
        </authorList>
    </citation>
    <scope>NUCLEOTIDE SEQUENCE [LARGE SCALE GENOMIC DNA]</scope>
    <source>
        <strain evidence="12 13">ENS 9a1a</strain>
    </source>
</reference>
<evidence type="ECO:0000256" key="2">
    <source>
        <dbReference type="ARBA" id="ARBA00022448"/>
    </source>
</evidence>
<dbReference type="GO" id="GO:0005524">
    <property type="term" value="F:ATP binding"/>
    <property type="evidence" value="ECO:0007669"/>
    <property type="project" value="UniProtKB-KW"/>
</dbReference>
<feature type="domain" description="ABC transmembrane type-1" evidence="11">
    <location>
        <begin position="58"/>
        <end position="350"/>
    </location>
</feature>
<name>A0A858JDW2_9PROT</name>
<keyword evidence="6 12" id="KW-0067">ATP-binding</keyword>
<protein>
    <submittedName>
        <fullName evidence="12">ABC transporter ATP-binding protein</fullName>
    </submittedName>
</protein>
<dbReference type="PROSITE" id="PS00211">
    <property type="entry name" value="ABC_TRANSPORTER_1"/>
    <property type="match status" value="1"/>
</dbReference>
<dbReference type="InterPro" id="IPR039421">
    <property type="entry name" value="Type_1_exporter"/>
</dbReference>
<feature type="domain" description="ABC transporter" evidence="10">
    <location>
        <begin position="385"/>
        <end position="625"/>
    </location>
</feature>
<proteinExistence type="predicted"/>
<keyword evidence="7 9" id="KW-1133">Transmembrane helix</keyword>
<keyword evidence="8 9" id="KW-0472">Membrane</keyword>
<dbReference type="InterPro" id="IPR011527">
    <property type="entry name" value="ABC1_TM_dom"/>
</dbReference>
<evidence type="ECO:0000256" key="7">
    <source>
        <dbReference type="ARBA" id="ARBA00022989"/>
    </source>
</evidence>
<dbReference type="AlphaFoldDB" id="A0A858JDW2"/>
<evidence type="ECO:0000256" key="4">
    <source>
        <dbReference type="ARBA" id="ARBA00022692"/>
    </source>
</evidence>
<dbReference type="FunFam" id="3.40.50.300:FF:000221">
    <property type="entry name" value="Multidrug ABC transporter ATP-binding protein"/>
    <property type="match status" value="1"/>
</dbReference>
<dbReference type="InterPro" id="IPR036640">
    <property type="entry name" value="ABC1_TM_sf"/>
</dbReference>
<dbReference type="KEGG" id="kre:GWK63_06055"/>
<evidence type="ECO:0000256" key="9">
    <source>
        <dbReference type="SAM" id="Phobius"/>
    </source>
</evidence>
<dbReference type="RefSeq" id="WP_050800648.1">
    <property type="nucleotide sequence ID" value="NZ_CALMTF010000098.1"/>
</dbReference>
<keyword evidence="5" id="KW-0547">Nucleotide-binding</keyword>
<dbReference type="SUPFAM" id="SSF52540">
    <property type="entry name" value="P-loop containing nucleoside triphosphate hydrolases"/>
    <property type="match status" value="1"/>
</dbReference>
<dbReference type="GeneID" id="85021709"/>
<dbReference type="GO" id="GO:0015421">
    <property type="term" value="F:ABC-type oligopeptide transporter activity"/>
    <property type="evidence" value="ECO:0007669"/>
    <property type="project" value="TreeGrafter"/>
</dbReference>
<evidence type="ECO:0000259" key="10">
    <source>
        <dbReference type="PROSITE" id="PS50893"/>
    </source>
</evidence>
<keyword evidence="3" id="KW-1003">Cell membrane</keyword>
<dbReference type="PANTHER" id="PTHR43394">
    <property type="entry name" value="ATP-DEPENDENT PERMEASE MDL1, MITOCHONDRIAL"/>
    <property type="match status" value="1"/>
</dbReference>
<evidence type="ECO:0000256" key="8">
    <source>
        <dbReference type="ARBA" id="ARBA00023136"/>
    </source>
</evidence>
<evidence type="ECO:0000256" key="3">
    <source>
        <dbReference type="ARBA" id="ARBA00022475"/>
    </source>
</evidence>
<evidence type="ECO:0000256" key="6">
    <source>
        <dbReference type="ARBA" id="ARBA00022840"/>
    </source>
</evidence>
<keyword evidence="2" id="KW-0813">Transport</keyword>
<evidence type="ECO:0000256" key="5">
    <source>
        <dbReference type="ARBA" id="ARBA00022741"/>
    </source>
</evidence>
<dbReference type="Gene3D" id="3.40.50.300">
    <property type="entry name" value="P-loop containing nucleotide triphosphate hydrolases"/>
    <property type="match status" value="1"/>
</dbReference>
<organism evidence="12 13">
    <name type="scientific">Komagataeibacter rhaeticus</name>
    <dbReference type="NCBI Taxonomy" id="215221"/>
    <lineage>
        <taxon>Bacteria</taxon>
        <taxon>Pseudomonadati</taxon>
        <taxon>Pseudomonadota</taxon>
        <taxon>Alphaproteobacteria</taxon>
        <taxon>Acetobacterales</taxon>
        <taxon>Acetobacteraceae</taxon>
        <taxon>Komagataeibacter</taxon>
    </lineage>
</organism>